<evidence type="ECO:0008006" key="4">
    <source>
        <dbReference type="Google" id="ProtNLM"/>
    </source>
</evidence>
<accession>A0ABU2N341</accession>
<evidence type="ECO:0000256" key="1">
    <source>
        <dbReference type="SAM" id="Phobius"/>
    </source>
</evidence>
<keyword evidence="3" id="KW-1185">Reference proteome</keyword>
<name>A0ABU2N341_9PSEU</name>
<keyword evidence="1" id="KW-0472">Membrane</keyword>
<dbReference type="EMBL" id="JAVREJ010000001">
    <property type="protein sequence ID" value="MDT0348336.1"/>
    <property type="molecule type" value="Genomic_DNA"/>
</dbReference>
<evidence type="ECO:0000313" key="2">
    <source>
        <dbReference type="EMBL" id="MDT0348336.1"/>
    </source>
</evidence>
<evidence type="ECO:0000313" key="3">
    <source>
        <dbReference type="Proteomes" id="UP001183202"/>
    </source>
</evidence>
<dbReference type="Proteomes" id="UP001183202">
    <property type="component" value="Unassembled WGS sequence"/>
</dbReference>
<gene>
    <name evidence="2" type="ORF">RM445_02215</name>
</gene>
<sequence length="188" mass="19312">MSKLLLSAHVLAAIVFIGPVTMAVSLFPRYAGQALVEASRRLVGAGPAAVSDGEAPPDAVDGHLSSAEPVTRLLHRISRVYSVLGLAVPVLGLALAIRMRVLGDVWLLASIVLTVIAAVLLAAVVLPAQHRAMALLDGEPGDGPASASAVERWVSGAKRLSMSSGIFGLLWAVVVVLMVVRPGSTTGS</sequence>
<feature type="transmembrane region" description="Helical" evidence="1">
    <location>
        <begin position="160"/>
        <end position="180"/>
    </location>
</feature>
<comment type="caution">
    <text evidence="2">The sequence shown here is derived from an EMBL/GenBank/DDBJ whole genome shotgun (WGS) entry which is preliminary data.</text>
</comment>
<proteinExistence type="predicted"/>
<protein>
    <recommendedName>
        <fullName evidence="4">Integral membrane protein DUF2269</fullName>
    </recommendedName>
</protein>
<keyword evidence="1" id="KW-0812">Transmembrane</keyword>
<reference evidence="3" key="1">
    <citation type="submission" date="2023-07" db="EMBL/GenBank/DDBJ databases">
        <title>30 novel species of actinomycetes from the DSMZ collection.</title>
        <authorList>
            <person name="Nouioui I."/>
        </authorList>
    </citation>
    <scope>NUCLEOTIDE SEQUENCE [LARGE SCALE GENOMIC DNA]</scope>
    <source>
        <strain evidence="3">DSM 45834</strain>
    </source>
</reference>
<dbReference type="RefSeq" id="WP_311554226.1">
    <property type="nucleotide sequence ID" value="NZ_JAVREJ010000001.1"/>
</dbReference>
<keyword evidence="1" id="KW-1133">Transmembrane helix</keyword>
<organism evidence="2 3">
    <name type="scientific">Pseudonocardia charpentierae</name>
    <dbReference type="NCBI Taxonomy" id="3075545"/>
    <lineage>
        <taxon>Bacteria</taxon>
        <taxon>Bacillati</taxon>
        <taxon>Actinomycetota</taxon>
        <taxon>Actinomycetes</taxon>
        <taxon>Pseudonocardiales</taxon>
        <taxon>Pseudonocardiaceae</taxon>
        <taxon>Pseudonocardia</taxon>
    </lineage>
</organism>
<feature type="transmembrane region" description="Helical" evidence="1">
    <location>
        <begin position="105"/>
        <end position="126"/>
    </location>
</feature>
<feature type="transmembrane region" description="Helical" evidence="1">
    <location>
        <begin position="80"/>
        <end position="98"/>
    </location>
</feature>